<comment type="caution">
    <text evidence="2">The sequence shown here is derived from an EMBL/GenBank/DDBJ whole genome shotgun (WGS) entry which is preliminary data.</text>
</comment>
<dbReference type="InterPro" id="IPR000340">
    <property type="entry name" value="Dual-sp_phosphatase_cat-dom"/>
</dbReference>
<feature type="domain" description="Tyrosine specific protein phosphatases" evidence="1">
    <location>
        <begin position="93"/>
        <end position="157"/>
    </location>
</feature>
<evidence type="ECO:0000259" key="1">
    <source>
        <dbReference type="PROSITE" id="PS50056"/>
    </source>
</evidence>
<dbReference type="SUPFAM" id="SSF52799">
    <property type="entry name" value="(Phosphotyrosine protein) phosphatases II"/>
    <property type="match status" value="1"/>
</dbReference>
<dbReference type="PROSITE" id="PS50056">
    <property type="entry name" value="TYR_PHOSPHATASE_2"/>
    <property type="match status" value="1"/>
</dbReference>
<dbReference type="EMBL" id="BSDD01000001">
    <property type="protein sequence ID" value="GLH69218.1"/>
    <property type="molecule type" value="Genomic_DNA"/>
</dbReference>
<dbReference type="Gene3D" id="3.90.190.10">
    <property type="entry name" value="Protein tyrosine phosphatase superfamily"/>
    <property type="match status" value="1"/>
</dbReference>
<proteinExistence type="predicted"/>
<keyword evidence="3" id="KW-1185">Reference proteome</keyword>
<gene>
    <name evidence="2" type="ORF">GETHPA_07510</name>
</gene>
<protein>
    <recommendedName>
        <fullName evidence="1">Tyrosine specific protein phosphatases domain-containing protein</fullName>
    </recommendedName>
</protein>
<evidence type="ECO:0000313" key="3">
    <source>
        <dbReference type="Proteomes" id="UP001165089"/>
    </source>
</evidence>
<dbReference type="RefSeq" id="WP_285723079.1">
    <property type="nucleotide sequence ID" value="NZ_BSDD01000001.1"/>
</dbReference>
<dbReference type="InterPro" id="IPR000387">
    <property type="entry name" value="Tyr_Pase_dom"/>
</dbReference>
<sequence>MLPFLLLPALIVQAPQSAIPGAVEVRPGVFVLKGLPNDTICAAIKKQHITHVIDLRRDTEPNLDCESEASRMSDLGVSYLRYAISAAPPNGDFEFLRAIIRDLPKGSKVLVHCSNGNRAAAAVCPWLVLDRGMSVDEAIALSRQAGLKLPETEAALRRYLSSKGRT</sequence>
<dbReference type="InterPro" id="IPR029021">
    <property type="entry name" value="Prot-tyrosine_phosphatase-like"/>
</dbReference>
<accession>A0ABQ5Q3H1</accession>
<name>A0ABQ5Q3H1_9BACT</name>
<dbReference type="Pfam" id="PF00782">
    <property type="entry name" value="DSPc"/>
    <property type="match status" value="1"/>
</dbReference>
<dbReference type="Proteomes" id="UP001165089">
    <property type="component" value="Unassembled WGS sequence"/>
</dbReference>
<evidence type="ECO:0000313" key="2">
    <source>
        <dbReference type="EMBL" id="GLH69218.1"/>
    </source>
</evidence>
<reference evidence="2 3" key="1">
    <citation type="journal article" date="2023" name="Antonie Van Leeuwenhoek">
        <title>Mesoterricola silvestris gen. nov., sp. nov., Mesoterricola sediminis sp. nov., Geothrix oryzae sp. nov., Geothrix edaphica sp. nov., Geothrix rubra sp. nov., and Geothrix limicola sp. nov., six novel members of Acidobacteriota isolated from soils.</title>
        <authorList>
            <person name="Itoh H."/>
            <person name="Sugisawa Y."/>
            <person name="Mise K."/>
            <person name="Xu Z."/>
            <person name="Kuniyasu M."/>
            <person name="Ushijima N."/>
            <person name="Kawano K."/>
            <person name="Kobayashi E."/>
            <person name="Shiratori Y."/>
            <person name="Masuda Y."/>
            <person name="Senoo K."/>
        </authorList>
    </citation>
    <scope>NUCLEOTIDE SEQUENCE [LARGE SCALE GENOMIC DNA]</scope>
    <source>
        <strain evidence="2 3">Red803</strain>
    </source>
</reference>
<organism evidence="2 3">
    <name type="scientific">Geothrix rubra</name>
    <dbReference type="NCBI Taxonomy" id="2927977"/>
    <lineage>
        <taxon>Bacteria</taxon>
        <taxon>Pseudomonadati</taxon>
        <taxon>Acidobacteriota</taxon>
        <taxon>Holophagae</taxon>
        <taxon>Holophagales</taxon>
        <taxon>Holophagaceae</taxon>
        <taxon>Geothrix</taxon>
    </lineage>
</organism>